<dbReference type="Proteomes" id="UP001162992">
    <property type="component" value="Chromosome 18"/>
</dbReference>
<evidence type="ECO:0000313" key="1">
    <source>
        <dbReference type="EMBL" id="KAJ7522369.1"/>
    </source>
</evidence>
<name>A0ACC2AZ79_DIPCM</name>
<protein>
    <submittedName>
        <fullName evidence="1">Uncharacterized protein</fullName>
    </submittedName>
</protein>
<organism evidence="1 2">
    <name type="scientific">Diphasiastrum complanatum</name>
    <name type="common">Issler's clubmoss</name>
    <name type="synonym">Lycopodium complanatum</name>
    <dbReference type="NCBI Taxonomy" id="34168"/>
    <lineage>
        <taxon>Eukaryota</taxon>
        <taxon>Viridiplantae</taxon>
        <taxon>Streptophyta</taxon>
        <taxon>Embryophyta</taxon>
        <taxon>Tracheophyta</taxon>
        <taxon>Lycopodiopsida</taxon>
        <taxon>Lycopodiales</taxon>
        <taxon>Lycopodiaceae</taxon>
        <taxon>Lycopodioideae</taxon>
        <taxon>Diphasiastrum</taxon>
    </lineage>
</organism>
<dbReference type="EMBL" id="CM055109">
    <property type="protein sequence ID" value="KAJ7522369.1"/>
    <property type="molecule type" value="Genomic_DNA"/>
</dbReference>
<keyword evidence="2" id="KW-1185">Reference proteome</keyword>
<comment type="caution">
    <text evidence="1">The sequence shown here is derived from an EMBL/GenBank/DDBJ whole genome shotgun (WGS) entry which is preliminary data.</text>
</comment>
<sequence>MFRKLHPEAEAKDPFILCSYTSILAMAMAIRSSSSANRLLNRMMIQGNGKGRISSLFRPILGGSRHHSSDGAPIDAKDYLVGGGPSTMKAAVFWEAGKPLTIEDMRIPRPKVGEVLLKTRACGLCHSDLHVIKKDQHFPTPVVLGHEVTGEVLEHGPSTDPATIQRLPVGAHVVGAFIMPCGGCFYCIRSQEDLCETFFKYSRGKGALYDGETRLFLANTGKPIHMYSMGGLAEYCVVPANALAVLPSSLPYSESSIMGCAIFTAYGALKNAADMRAGETIAVIGTGGVGSSCLQIAKAFGGRQIIAVDVEDGKLENAKKLGATHTINASKEDVVTKIKELTGGRGVDIAVEALGKPQTFAQAAYSVRDGGRAVMVGLAKFGTTAEFDMVHVVRRQVRIIGSYGARARQDLPTLICLAEMGAFDLKSAVTQKRSLEEADETFAALDRGEILGRAIVEFS</sequence>
<gene>
    <name evidence="1" type="ORF">O6H91_18G008400</name>
</gene>
<reference evidence="2" key="1">
    <citation type="journal article" date="2024" name="Proc. Natl. Acad. Sci. U.S.A.">
        <title>Extraordinary preservation of gene collinearity over three hundred million years revealed in homosporous lycophytes.</title>
        <authorList>
            <person name="Li C."/>
            <person name="Wickell D."/>
            <person name="Kuo L.Y."/>
            <person name="Chen X."/>
            <person name="Nie B."/>
            <person name="Liao X."/>
            <person name="Peng D."/>
            <person name="Ji J."/>
            <person name="Jenkins J."/>
            <person name="Williams M."/>
            <person name="Shu S."/>
            <person name="Plott C."/>
            <person name="Barry K."/>
            <person name="Rajasekar S."/>
            <person name="Grimwood J."/>
            <person name="Han X."/>
            <person name="Sun S."/>
            <person name="Hou Z."/>
            <person name="He W."/>
            <person name="Dai G."/>
            <person name="Sun C."/>
            <person name="Schmutz J."/>
            <person name="Leebens-Mack J.H."/>
            <person name="Li F.W."/>
            <person name="Wang L."/>
        </authorList>
    </citation>
    <scope>NUCLEOTIDE SEQUENCE [LARGE SCALE GENOMIC DNA]</scope>
    <source>
        <strain evidence="2">cv. PW_Plant_1</strain>
    </source>
</reference>
<evidence type="ECO:0000313" key="2">
    <source>
        <dbReference type="Proteomes" id="UP001162992"/>
    </source>
</evidence>
<accession>A0ACC2AZ79</accession>
<proteinExistence type="predicted"/>